<organism evidence="2 3">
    <name type="scientific">Acinetobacter bereziniae NIPH 3</name>
    <dbReference type="NCBI Taxonomy" id="1217651"/>
    <lineage>
        <taxon>Bacteria</taxon>
        <taxon>Pseudomonadati</taxon>
        <taxon>Pseudomonadota</taxon>
        <taxon>Gammaproteobacteria</taxon>
        <taxon>Moraxellales</taxon>
        <taxon>Moraxellaceae</taxon>
        <taxon>Acinetobacter</taxon>
    </lineage>
</organism>
<dbReference type="PATRIC" id="fig|1217651.3.peg.1620"/>
<evidence type="ECO:0000313" key="2">
    <source>
        <dbReference type="EMBL" id="ENV22360.1"/>
    </source>
</evidence>
<gene>
    <name evidence="2" type="ORF">F963_01644</name>
</gene>
<dbReference type="Pfam" id="PF09346">
    <property type="entry name" value="SMI1_KNR4"/>
    <property type="match status" value="1"/>
</dbReference>
<evidence type="ECO:0000259" key="1">
    <source>
        <dbReference type="Pfam" id="PF09346"/>
    </source>
</evidence>
<feature type="domain" description="Knr4/Smi1-like" evidence="1">
    <location>
        <begin position="28"/>
        <end position="139"/>
    </location>
</feature>
<sequence length="173" mass="20246">MEILELIEIIKQDRNCEVYPAQPMQNLPQNIPDDVKIFYRETNGIKLFSHEDYSIEIVPSHQFIPINTYLFSDASTDLELDHDDNSHQWFLIAKVDEMCQYISIDTAQGKLGQCYDSFLETHATIGDSPIIAQNFTELIYQLYLNKGQHWYWLQDDFQYLGDAYDPISPNQNI</sequence>
<comment type="caution">
    <text evidence="2">The sequence shown here is derived from an EMBL/GenBank/DDBJ whole genome shotgun (WGS) entry which is preliminary data.</text>
</comment>
<evidence type="ECO:0000313" key="3">
    <source>
        <dbReference type="Proteomes" id="UP000013270"/>
    </source>
</evidence>
<dbReference type="Proteomes" id="UP000013270">
    <property type="component" value="Unassembled WGS sequence"/>
</dbReference>
<dbReference type="RefSeq" id="WP_004830009.1">
    <property type="nucleotide sequence ID" value="NZ_KB849467.1"/>
</dbReference>
<dbReference type="HOGENOM" id="CLU_136638_0_0_6"/>
<dbReference type="EMBL" id="APPK01000029">
    <property type="protein sequence ID" value="ENV22360.1"/>
    <property type="molecule type" value="Genomic_DNA"/>
</dbReference>
<dbReference type="AlphaFoldDB" id="N8YSX1"/>
<proteinExistence type="predicted"/>
<dbReference type="SUPFAM" id="SSF160631">
    <property type="entry name" value="SMI1/KNR4-like"/>
    <property type="match status" value="1"/>
</dbReference>
<name>N8YSX1_ACIBZ</name>
<accession>N8YSX1</accession>
<reference evidence="2 3" key="1">
    <citation type="submission" date="2013-02" db="EMBL/GenBank/DDBJ databases">
        <title>The Genome Sequence of Acinetobacter bereziniae NIPH 3.</title>
        <authorList>
            <consortium name="The Broad Institute Genome Sequencing Platform"/>
            <consortium name="The Broad Institute Genome Sequencing Center for Infectious Disease"/>
            <person name="Cerqueira G."/>
            <person name="Feldgarden M."/>
            <person name="Courvalin P."/>
            <person name="Perichon B."/>
            <person name="Grillot-Courvalin C."/>
            <person name="Clermont D."/>
            <person name="Rocha E."/>
            <person name="Yoon E.-J."/>
            <person name="Nemec A."/>
            <person name="Walker B."/>
            <person name="Young S.K."/>
            <person name="Zeng Q."/>
            <person name="Gargeya S."/>
            <person name="Fitzgerald M."/>
            <person name="Haas B."/>
            <person name="Abouelleil A."/>
            <person name="Alvarado L."/>
            <person name="Arachchi H.M."/>
            <person name="Berlin A.M."/>
            <person name="Chapman S.B."/>
            <person name="Dewar J."/>
            <person name="Goldberg J."/>
            <person name="Griggs A."/>
            <person name="Gujja S."/>
            <person name="Hansen M."/>
            <person name="Howarth C."/>
            <person name="Imamovic A."/>
            <person name="Larimer J."/>
            <person name="McCowan C."/>
            <person name="Murphy C."/>
            <person name="Neiman D."/>
            <person name="Pearson M."/>
            <person name="Priest M."/>
            <person name="Roberts A."/>
            <person name="Saif S."/>
            <person name="Shea T."/>
            <person name="Sisk P."/>
            <person name="Sykes S."/>
            <person name="Wortman J."/>
            <person name="Nusbaum C."/>
            <person name="Birren B."/>
        </authorList>
    </citation>
    <scope>NUCLEOTIDE SEQUENCE [LARGE SCALE GENOMIC DNA]</scope>
    <source>
        <strain evidence="2 3">NIPH 3</strain>
    </source>
</reference>
<dbReference type="InterPro" id="IPR037883">
    <property type="entry name" value="Knr4/Smi1-like_sf"/>
</dbReference>
<dbReference type="InterPro" id="IPR018958">
    <property type="entry name" value="Knr4/Smi1-like_dom"/>
</dbReference>
<protein>
    <recommendedName>
        <fullName evidence="1">Knr4/Smi1-like domain-containing protein</fullName>
    </recommendedName>
</protein>